<evidence type="ECO:0000313" key="10">
    <source>
        <dbReference type="Proteomes" id="UP000225833"/>
    </source>
</evidence>
<evidence type="ECO:0000256" key="1">
    <source>
        <dbReference type="ARBA" id="ARBA00022448"/>
    </source>
</evidence>
<evidence type="ECO:0000259" key="8">
    <source>
        <dbReference type="PROSITE" id="PS51350"/>
    </source>
</evidence>
<dbReference type="NCBIfam" id="TIGR01003">
    <property type="entry name" value="PTS_HPr_family"/>
    <property type="match status" value="1"/>
</dbReference>
<keyword evidence="4" id="KW-0808">Transferase</keyword>
<dbReference type="InterPro" id="IPR035895">
    <property type="entry name" value="HPr-like_sf"/>
</dbReference>
<dbReference type="PROSITE" id="PS00372">
    <property type="entry name" value="PTS_EIIA_TYPE_2_HIS"/>
    <property type="match status" value="1"/>
</dbReference>
<dbReference type="OrthoDB" id="1640042at2"/>
<keyword evidence="2" id="KW-0597">Phosphoprotein</keyword>
<evidence type="ECO:0000256" key="4">
    <source>
        <dbReference type="ARBA" id="ARBA00022679"/>
    </source>
</evidence>
<dbReference type="Pfam" id="PF00381">
    <property type="entry name" value="PTS-HPr"/>
    <property type="match status" value="1"/>
</dbReference>
<evidence type="ECO:0000259" key="7">
    <source>
        <dbReference type="PROSITE" id="PS51094"/>
    </source>
</evidence>
<evidence type="ECO:0000256" key="3">
    <source>
        <dbReference type="ARBA" id="ARBA00022597"/>
    </source>
</evidence>
<dbReference type="InterPro" id="IPR002178">
    <property type="entry name" value="PTS_EIIA_type-2_dom"/>
</dbReference>
<dbReference type="SUPFAM" id="SSF55804">
    <property type="entry name" value="Phoshotransferase/anion transport protein"/>
    <property type="match status" value="2"/>
</dbReference>
<dbReference type="GO" id="GO:0009401">
    <property type="term" value="P:phosphoenolpyruvate-dependent sugar phosphotransferase system"/>
    <property type="evidence" value="ECO:0007669"/>
    <property type="project" value="UniProtKB-KW"/>
</dbReference>
<keyword evidence="3" id="KW-0762">Sugar transport</keyword>
<dbReference type="NCBIfam" id="NF008319">
    <property type="entry name" value="PRK11109.1"/>
    <property type="match status" value="1"/>
</dbReference>
<gene>
    <name evidence="9" type="ORF">Xbud_01127</name>
</gene>
<dbReference type="GO" id="GO:0090563">
    <property type="term" value="F:protein-phosphocysteine-sugar phosphotransferase activity"/>
    <property type="evidence" value="ECO:0007669"/>
    <property type="project" value="TreeGrafter"/>
</dbReference>
<evidence type="ECO:0000313" key="9">
    <source>
        <dbReference type="EMBL" id="PHM29030.1"/>
    </source>
</evidence>
<dbReference type="InterPro" id="IPR016152">
    <property type="entry name" value="PTrfase/Anion_transptr"/>
</dbReference>
<dbReference type="PANTHER" id="PTHR30181">
    <property type="entry name" value="MANNITOL PERMEASE IIC COMPONENT"/>
    <property type="match status" value="1"/>
</dbReference>
<keyword evidence="6" id="KW-0418">Kinase</keyword>
<dbReference type="Pfam" id="PF00359">
    <property type="entry name" value="PTS_EIIA_2"/>
    <property type="match status" value="1"/>
</dbReference>
<evidence type="ECO:0000256" key="5">
    <source>
        <dbReference type="ARBA" id="ARBA00022683"/>
    </source>
</evidence>
<dbReference type="GO" id="GO:0016301">
    <property type="term" value="F:kinase activity"/>
    <property type="evidence" value="ECO:0007669"/>
    <property type="project" value="UniProtKB-KW"/>
</dbReference>
<dbReference type="InterPro" id="IPR050893">
    <property type="entry name" value="Sugar_PTS"/>
</dbReference>
<dbReference type="PANTHER" id="PTHR30181:SF3">
    <property type="entry name" value="MULTIPHOSPHORYL TRANSFER PROTEIN"/>
    <property type="match status" value="1"/>
</dbReference>
<dbReference type="PROSITE" id="PS51094">
    <property type="entry name" value="PTS_EIIA_TYPE_2"/>
    <property type="match status" value="1"/>
</dbReference>
<dbReference type="CDD" id="cd00211">
    <property type="entry name" value="PTS_IIA_fru"/>
    <property type="match status" value="1"/>
</dbReference>
<comment type="caution">
    <text evidence="9">The sequence shown here is derived from an EMBL/GenBank/DDBJ whole genome shotgun (WGS) entry which is preliminary data.</text>
</comment>
<dbReference type="AlphaFoldDB" id="A0A2D0J3L4"/>
<dbReference type="PROSITE" id="PS51350">
    <property type="entry name" value="PTS_HPR_DOM"/>
    <property type="match status" value="1"/>
</dbReference>
<dbReference type="Proteomes" id="UP000225833">
    <property type="component" value="Unassembled WGS sequence"/>
</dbReference>
<dbReference type="Gene3D" id="3.30.1340.10">
    <property type="entry name" value="HPr-like"/>
    <property type="match status" value="1"/>
</dbReference>
<dbReference type="SUPFAM" id="SSF55594">
    <property type="entry name" value="HPr-like"/>
    <property type="match status" value="1"/>
</dbReference>
<dbReference type="InterPro" id="IPR000032">
    <property type="entry name" value="HPr-like"/>
</dbReference>
<keyword evidence="5" id="KW-0598">Phosphotransferase system</keyword>
<feature type="domain" description="HPr" evidence="8">
    <location>
        <begin position="295"/>
        <end position="385"/>
    </location>
</feature>
<dbReference type="GO" id="GO:0005886">
    <property type="term" value="C:plasma membrane"/>
    <property type="evidence" value="ECO:0007669"/>
    <property type="project" value="TreeGrafter"/>
</dbReference>
<accession>A0A2D0J3L4</accession>
<dbReference type="PRINTS" id="PR00107">
    <property type="entry name" value="PHOSPHOCPHPR"/>
</dbReference>
<organism evidence="9 10">
    <name type="scientific">Xenorhabdus budapestensis</name>
    <dbReference type="NCBI Taxonomy" id="290110"/>
    <lineage>
        <taxon>Bacteria</taxon>
        <taxon>Pseudomonadati</taxon>
        <taxon>Pseudomonadota</taxon>
        <taxon>Gammaproteobacteria</taxon>
        <taxon>Enterobacterales</taxon>
        <taxon>Morganellaceae</taxon>
        <taxon>Xenorhabdus</taxon>
    </lineage>
</organism>
<evidence type="ECO:0000256" key="6">
    <source>
        <dbReference type="ARBA" id="ARBA00022777"/>
    </source>
</evidence>
<dbReference type="Gene3D" id="3.40.930.10">
    <property type="entry name" value="Mannitol-specific EII, Chain A"/>
    <property type="match status" value="2"/>
</dbReference>
<feature type="domain" description="PTS EIIA type-2" evidence="7">
    <location>
        <begin position="2"/>
        <end position="142"/>
    </location>
</feature>
<evidence type="ECO:0000256" key="2">
    <source>
        <dbReference type="ARBA" id="ARBA00022553"/>
    </source>
</evidence>
<dbReference type="PROSITE" id="PS00369">
    <property type="entry name" value="PTS_HPR_HIS"/>
    <property type="match status" value="1"/>
</dbReference>
<dbReference type="EMBL" id="NIBS01000003">
    <property type="protein sequence ID" value="PHM29030.1"/>
    <property type="molecule type" value="Genomic_DNA"/>
</dbReference>
<sequence length="387" mass="42400">MFHLTLQDIHLAAHADNKENAIQQVANALAAAGYASKEYVDGMLERETQSSTYLGNGIAIPHGTHATRNDVLNTGVQVMQFPNGVTWSDSQTVYIVIGIAARSDEHLELLHQLIPIISDENCTKQMAKATSVDELYHLFMNPRQAYLLDTSTITLDIDVHDLTTLQALNIARLQQISAVTTEFIADILTTPPIYLGQGIWLNDSSQGSLRNTVAIARPKKPFTIDTNTIDKQPVGLLFTIAYADEQLHNLLNHLNTLLQQGNGEHLICAQDHAALIALLTTDIPLQKPVPQKENALTADFILPNEHGLHTRPSALLVNTIKQFRSQITIAHLDGNSIPIDGRKLMQVAGLGVKQGERIRFTAIGSDAKEALTAIESLIDNKLGEKMA</sequence>
<proteinExistence type="predicted"/>
<dbReference type="RefSeq" id="WP_099135119.1">
    <property type="nucleotide sequence ID" value="NZ_CAWNNJ010000097.1"/>
</dbReference>
<keyword evidence="1" id="KW-0813">Transport</keyword>
<name>A0A2D0J3L4_XENBU</name>
<protein>
    <submittedName>
        <fullName evidence="9">PTS system mannitol-specific transporter subunit IIA</fullName>
    </submittedName>
</protein>
<dbReference type="InterPro" id="IPR001020">
    <property type="entry name" value="PTS_HPr_His_P_site"/>
</dbReference>
<reference evidence="9 10" key="1">
    <citation type="journal article" date="2017" name="Nat. Microbiol.">
        <title>Natural product diversity associated with the nematode symbionts Photorhabdus and Xenorhabdus.</title>
        <authorList>
            <person name="Tobias N.J."/>
            <person name="Wolff H."/>
            <person name="Djahanschiri B."/>
            <person name="Grundmann F."/>
            <person name="Kronenwerth M."/>
            <person name="Shi Y.M."/>
            <person name="Simonyi S."/>
            <person name="Grun P."/>
            <person name="Shapiro-Ilan D."/>
            <person name="Pidot S.J."/>
            <person name="Stinear T.P."/>
            <person name="Ebersberger I."/>
            <person name="Bode H.B."/>
        </authorList>
    </citation>
    <scope>NUCLEOTIDE SEQUENCE [LARGE SCALE GENOMIC DNA]</scope>
    <source>
        <strain evidence="9 10">DSM 16342</strain>
    </source>
</reference>